<dbReference type="RefSeq" id="WP_269443078.1">
    <property type="nucleotide sequence ID" value="NZ_CP097463.1"/>
</dbReference>
<keyword evidence="2" id="KW-1185">Reference proteome</keyword>
<dbReference type="EMBL" id="CP097463">
    <property type="protein sequence ID" value="WAX56542.1"/>
    <property type="molecule type" value="Genomic_DNA"/>
</dbReference>
<dbReference type="Proteomes" id="UP001164693">
    <property type="component" value="Chromosome"/>
</dbReference>
<organism evidence="1 2">
    <name type="scientific">Jatrophihabitans cynanchi</name>
    <dbReference type="NCBI Taxonomy" id="2944128"/>
    <lineage>
        <taxon>Bacteria</taxon>
        <taxon>Bacillati</taxon>
        <taxon>Actinomycetota</taxon>
        <taxon>Actinomycetes</taxon>
        <taxon>Jatrophihabitantales</taxon>
        <taxon>Jatrophihabitantaceae</taxon>
        <taxon>Jatrophihabitans</taxon>
    </lineage>
</organism>
<name>A0ABY7JYY2_9ACTN</name>
<sequence length="88" mass="9476">MSAVDIVCDVQQIDDTGYVWTFLDDARDPAVIVPGEIVVAGADEEPAYALVIDIVGEDPDRIVHLDILPGDPAQYHAAAERSRLTNAT</sequence>
<reference evidence="1" key="1">
    <citation type="submission" date="2022-05" db="EMBL/GenBank/DDBJ databases">
        <title>Jatrophihabitans sp. SB3-54 whole genome sequence.</title>
        <authorList>
            <person name="Suh M.K."/>
            <person name="Eom M.K."/>
            <person name="Kim J.S."/>
            <person name="Kim H.S."/>
            <person name="Do H.E."/>
            <person name="Shin Y.K."/>
            <person name="Lee J.-S."/>
        </authorList>
    </citation>
    <scope>NUCLEOTIDE SEQUENCE</scope>
    <source>
        <strain evidence="1">SB3-54</strain>
    </source>
</reference>
<evidence type="ECO:0000313" key="2">
    <source>
        <dbReference type="Proteomes" id="UP001164693"/>
    </source>
</evidence>
<accession>A0ABY7JYY2</accession>
<protein>
    <submittedName>
        <fullName evidence="1">Uncharacterized protein</fullName>
    </submittedName>
</protein>
<evidence type="ECO:0000313" key="1">
    <source>
        <dbReference type="EMBL" id="WAX56542.1"/>
    </source>
</evidence>
<proteinExistence type="predicted"/>
<gene>
    <name evidence="1" type="ORF">M6B22_18710</name>
</gene>